<name>A0A1N7NYL0_9BACL</name>
<protein>
    <submittedName>
        <fullName evidence="1">Pyrimidine dimer DNA glycosylase /DNA-(Apurinic or apyrimidinic site) lyase</fullName>
    </submittedName>
</protein>
<dbReference type="RefSeq" id="WP_076348267.1">
    <property type="nucleotide sequence ID" value="NZ_FTOO01000010.1"/>
</dbReference>
<gene>
    <name evidence="1" type="ORF">SAMN05421799_11073</name>
</gene>
<keyword evidence="1" id="KW-0456">Lyase</keyword>
<evidence type="ECO:0000313" key="1">
    <source>
        <dbReference type="EMBL" id="SIT03381.1"/>
    </source>
</evidence>
<dbReference type="SUPFAM" id="SSF47077">
    <property type="entry name" value="T4 endonuclease V"/>
    <property type="match status" value="1"/>
</dbReference>
<dbReference type="Pfam" id="PF03013">
    <property type="entry name" value="Pyr_excise"/>
    <property type="match status" value="1"/>
</dbReference>
<dbReference type="GO" id="GO:0016829">
    <property type="term" value="F:lyase activity"/>
    <property type="evidence" value="ECO:0007669"/>
    <property type="project" value="UniProtKB-KW"/>
</dbReference>
<dbReference type="InterPro" id="IPR004260">
    <property type="entry name" value="Pyr-dimer_DNA_glycosylase"/>
</dbReference>
<evidence type="ECO:0000313" key="2">
    <source>
        <dbReference type="Proteomes" id="UP000186156"/>
    </source>
</evidence>
<keyword evidence="2" id="KW-1185">Reference proteome</keyword>
<dbReference type="STRING" id="252246.SAMN05421799_11073"/>
<dbReference type="EMBL" id="FTOO01000010">
    <property type="protein sequence ID" value="SIT03381.1"/>
    <property type="molecule type" value="Genomic_DNA"/>
</dbReference>
<dbReference type="OrthoDB" id="360137at2"/>
<sequence>MRLWHEALIPRLPRAQLLGQHRECCALRGLGWNRPHATVNYVFQHPYEYLVQYHTLIMDEMERRGYHVDPAWRDPAFRGKRAPRADVDPARYAASSPIYPEHDERYLAECLENLRAKGISIE</sequence>
<dbReference type="AlphaFoldDB" id="A0A1N7NYL0"/>
<accession>A0A1N7NYL0</accession>
<dbReference type="InterPro" id="IPR012650">
    <property type="entry name" value="CHP02328"/>
</dbReference>
<reference evidence="2" key="1">
    <citation type="submission" date="2017-01" db="EMBL/GenBank/DDBJ databases">
        <authorList>
            <person name="Varghese N."/>
            <person name="Submissions S."/>
        </authorList>
    </citation>
    <scope>NUCLEOTIDE SEQUENCE [LARGE SCALE GENOMIC DNA]</scope>
    <source>
        <strain evidence="2">DSM 16176</strain>
    </source>
</reference>
<proteinExistence type="predicted"/>
<organism evidence="1 2">
    <name type="scientific">Alicyclobacillus vulcanalis</name>
    <dbReference type="NCBI Taxonomy" id="252246"/>
    <lineage>
        <taxon>Bacteria</taxon>
        <taxon>Bacillati</taxon>
        <taxon>Bacillota</taxon>
        <taxon>Bacilli</taxon>
        <taxon>Bacillales</taxon>
        <taxon>Alicyclobacillaceae</taxon>
        <taxon>Alicyclobacillus</taxon>
    </lineage>
</organism>
<dbReference type="Proteomes" id="UP000186156">
    <property type="component" value="Unassembled WGS sequence"/>
</dbReference>
<dbReference type="NCBIfam" id="TIGR02328">
    <property type="entry name" value="TIGR02328 family protein"/>
    <property type="match status" value="1"/>
</dbReference>